<feature type="domain" description="Zn(2)-C6 fungal-type" evidence="8">
    <location>
        <begin position="42"/>
        <end position="73"/>
    </location>
</feature>
<reference evidence="9 10" key="1">
    <citation type="submission" date="2021-08" db="EMBL/GenBank/DDBJ databases">
        <title>Draft Genome Sequence of Phanerochaete sordida strain YK-624.</title>
        <authorList>
            <person name="Mori T."/>
            <person name="Dohra H."/>
            <person name="Suzuki T."/>
            <person name="Kawagishi H."/>
            <person name="Hirai H."/>
        </authorList>
    </citation>
    <scope>NUCLEOTIDE SEQUENCE [LARGE SCALE GENOMIC DNA]</scope>
    <source>
        <strain evidence="9 10">YK-624</strain>
    </source>
</reference>
<dbReference type="GO" id="GO:0000976">
    <property type="term" value="F:transcription cis-regulatory region binding"/>
    <property type="evidence" value="ECO:0007669"/>
    <property type="project" value="TreeGrafter"/>
</dbReference>
<evidence type="ECO:0000256" key="4">
    <source>
        <dbReference type="ARBA" id="ARBA00023125"/>
    </source>
</evidence>
<feature type="compositionally biased region" description="Basic and acidic residues" evidence="7">
    <location>
        <begin position="11"/>
        <end position="31"/>
    </location>
</feature>
<name>A0A9P3G0Q8_9APHY</name>
<feature type="region of interest" description="Disordered" evidence="7">
    <location>
        <begin position="1"/>
        <end position="33"/>
    </location>
</feature>
<dbReference type="Pfam" id="PF00172">
    <property type="entry name" value="Zn_clus"/>
    <property type="match status" value="1"/>
</dbReference>
<evidence type="ECO:0000256" key="3">
    <source>
        <dbReference type="ARBA" id="ARBA00023015"/>
    </source>
</evidence>
<dbReference type="SMART" id="SM00906">
    <property type="entry name" value="Fungal_trans"/>
    <property type="match status" value="1"/>
</dbReference>
<evidence type="ECO:0000256" key="7">
    <source>
        <dbReference type="SAM" id="MobiDB-lite"/>
    </source>
</evidence>
<dbReference type="AlphaFoldDB" id="A0A9P3G0Q8"/>
<evidence type="ECO:0000256" key="2">
    <source>
        <dbReference type="ARBA" id="ARBA00022723"/>
    </source>
</evidence>
<dbReference type="SMART" id="SM00066">
    <property type="entry name" value="GAL4"/>
    <property type="match status" value="1"/>
</dbReference>
<feature type="region of interest" description="Disordered" evidence="7">
    <location>
        <begin position="127"/>
        <end position="311"/>
    </location>
</feature>
<dbReference type="InterPro" id="IPR007219">
    <property type="entry name" value="XnlR_reg_dom"/>
</dbReference>
<keyword evidence="5" id="KW-0804">Transcription</keyword>
<dbReference type="Proteomes" id="UP000703269">
    <property type="component" value="Unassembled WGS sequence"/>
</dbReference>
<keyword evidence="10" id="KW-1185">Reference proteome</keyword>
<feature type="compositionally biased region" description="Low complexity" evidence="7">
    <location>
        <begin position="167"/>
        <end position="183"/>
    </location>
</feature>
<organism evidence="9 10">
    <name type="scientific">Phanerochaete sordida</name>
    <dbReference type="NCBI Taxonomy" id="48140"/>
    <lineage>
        <taxon>Eukaryota</taxon>
        <taxon>Fungi</taxon>
        <taxon>Dikarya</taxon>
        <taxon>Basidiomycota</taxon>
        <taxon>Agaricomycotina</taxon>
        <taxon>Agaricomycetes</taxon>
        <taxon>Polyporales</taxon>
        <taxon>Phanerochaetaceae</taxon>
        <taxon>Phanerochaete</taxon>
    </lineage>
</organism>
<dbReference type="OrthoDB" id="4454541at2759"/>
<evidence type="ECO:0000256" key="5">
    <source>
        <dbReference type="ARBA" id="ARBA00023163"/>
    </source>
</evidence>
<evidence type="ECO:0000313" key="10">
    <source>
        <dbReference type="Proteomes" id="UP000703269"/>
    </source>
</evidence>
<dbReference type="PANTHER" id="PTHR31845:SF17">
    <property type="entry name" value="ZN(II)2CYS6 TRANSCRIPTION FACTOR (EUROFUNG)"/>
    <property type="match status" value="1"/>
</dbReference>
<comment type="subcellular location">
    <subcellularLocation>
        <location evidence="1">Nucleus</location>
    </subcellularLocation>
</comment>
<feature type="region of interest" description="Disordered" evidence="7">
    <location>
        <begin position="747"/>
        <end position="802"/>
    </location>
</feature>
<dbReference type="PROSITE" id="PS50048">
    <property type="entry name" value="ZN2_CY6_FUNGAL_2"/>
    <property type="match status" value="1"/>
</dbReference>
<evidence type="ECO:0000256" key="1">
    <source>
        <dbReference type="ARBA" id="ARBA00004123"/>
    </source>
</evidence>
<feature type="compositionally biased region" description="Polar residues" evidence="7">
    <location>
        <begin position="221"/>
        <end position="241"/>
    </location>
</feature>
<feature type="compositionally biased region" description="Polar residues" evidence="7">
    <location>
        <begin position="137"/>
        <end position="154"/>
    </location>
</feature>
<proteinExistence type="predicted"/>
<dbReference type="InterPro" id="IPR036864">
    <property type="entry name" value="Zn2-C6_fun-type_DNA-bd_sf"/>
</dbReference>
<dbReference type="InterPro" id="IPR051089">
    <property type="entry name" value="prtT"/>
</dbReference>
<dbReference type="PANTHER" id="PTHR31845">
    <property type="entry name" value="FINGER DOMAIN PROTEIN, PUTATIVE-RELATED"/>
    <property type="match status" value="1"/>
</dbReference>
<evidence type="ECO:0000256" key="6">
    <source>
        <dbReference type="ARBA" id="ARBA00023242"/>
    </source>
</evidence>
<dbReference type="PROSITE" id="PS00463">
    <property type="entry name" value="ZN2_CY6_FUNGAL_1"/>
    <property type="match status" value="1"/>
</dbReference>
<accession>A0A9P3G0Q8</accession>
<dbReference type="Gene3D" id="4.10.240.10">
    <property type="entry name" value="Zn(2)-C6 fungal-type DNA-binding domain"/>
    <property type="match status" value="1"/>
</dbReference>
<dbReference type="SUPFAM" id="SSF57701">
    <property type="entry name" value="Zn2/Cys6 DNA-binding domain"/>
    <property type="match status" value="1"/>
</dbReference>
<feature type="compositionally biased region" description="Polar residues" evidence="7">
    <location>
        <begin position="191"/>
        <end position="203"/>
    </location>
</feature>
<dbReference type="CDD" id="cd00067">
    <property type="entry name" value="GAL4"/>
    <property type="match status" value="1"/>
</dbReference>
<feature type="compositionally biased region" description="Polar residues" evidence="7">
    <location>
        <begin position="289"/>
        <end position="298"/>
    </location>
</feature>
<keyword evidence="3" id="KW-0805">Transcription regulation</keyword>
<dbReference type="GO" id="GO:0008270">
    <property type="term" value="F:zinc ion binding"/>
    <property type="evidence" value="ECO:0007669"/>
    <property type="project" value="InterPro"/>
</dbReference>
<dbReference type="CDD" id="cd12148">
    <property type="entry name" value="fungal_TF_MHR"/>
    <property type="match status" value="1"/>
</dbReference>
<sequence>MDSNASGSAVKKQELEMDVNDPKSVNKDAKPSVRTLNRVPRACNACRKQKMRCEGAENPPCRRCRHAGLECLFEKPQREASLTGEAGLERIRSLEGHVAEIRASQTVIQNTLAEIAAHLRGGAHFPGRSPSMYPPSFTHQSPHSIGSPGISTPTVGGHPQLLVDTAHTPTPGGSGGHPQSHMMSRQHRDSISSNTYQSPTLGSSGHRVGGAGDMHPPQVAYGQQGQSGPHGTTLPPFSSLETMGPPRGPPSNVSSMRYHSGDHAQGQRPLARSMNGLEGASGSKRALPPSSNVTSADSTDQEEDDGELPASGLVAPWEVLRGLADVAIERAAQENGEGMKRRRVLPKIVNTILPDVVTKKIIPESEARELFRIFYHGCSTFLPVFDANIDTFDELHERSPFAVDCICMVAARVRDGGGEPSDTFLKCQEEVHQISCASLFSPVSRQEAVQAMVLVSGWSDNGWLSGGHAVRMAMEISMHKAWPELLKRMKANKISTSLKERQLVVSARTWFCLYIFEHQMSYGTGRPAILKDDESIWNCRLLLQHPLAIEDDMRLVSMVELMAIRERIHNNLSPLFDRPVDESTFQVLRDADVEFRNWYQTWDQAFSQKYEDAAFYRQSLQIQHMTAELFHNATALRGIELPEDVQRMPPGQKELAIRSIQIGRQILDITVNSPAYREGMKYAVHYTHATATFSASFLMRLARLFPDQCDVNEIRMLVEHLAALLQEVPGTRYAFTLQLMLKRFKRRKTGSMSRSPQLPRPGHRSGEGSHSQDMSMGHPMSQHPHGHNQALSPTYDSHLTAHPESMGHMGPNMQQPHLQYGGGVGVENIWHNFETTSAEQLPVWLSDQTLGGASFSQNGIDAFLMPNDYLPPAPQIW</sequence>
<dbReference type="GO" id="GO:0005634">
    <property type="term" value="C:nucleus"/>
    <property type="evidence" value="ECO:0007669"/>
    <property type="project" value="UniProtKB-SubCell"/>
</dbReference>
<comment type="caution">
    <text evidence="9">The sequence shown here is derived from an EMBL/GenBank/DDBJ whole genome shotgun (WGS) entry which is preliminary data.</text>
</comment>
<dbReference type="EMBL" id="BPQB01000003">
    <property type="protein sequence ID" value="GJE85799.1"/>
    <property type="molecule type" value="Genomic_DNA"/>
</dbReference>
<keyword evidence="4" id="KW-0238">DNA-binding</keyword>
<evidence type="ECO:0000259" key="8">
    <source>
        <dbReference type="PROSITE" id="PS50048"/>
    </source>
</evidence>
<dbReference type="GO" id="GO:0000981">
    <property type="term" value="F:DNA-binding transcription factor activity, RNA polymerase II-specific"/>
    <property type="evidence" value="ECO:0007669"/>
    <property type="project" value="InterPro"/>
</dbReference>
<dbReference type="InterPro" id="IPR001138">
    <property type="entry name" value="Zn2Cys6_DnaBD"/>
</dbReference>
<protein>
    <submittedName>
        <fullName evidence="9">Fungal specific transcription factor domain-containing protein</fullName>
    </submittedName>
</protein>
<keyword evidence="6" id="KW-0539">Nucleus</keyword>
<keyword evidence="2" id="KW-0479">Metal-binding</keyword>
<evidence type="ECO:0000313" key="9">
    <source>
        <dbReference type="EMBL" id="GJE85799.1"/>
    </source>
</evidence>
<gene>
    <name evidence="9" type="ORF">PsYK624_018780</name>
</gene>
<dbReference type="GO" id="GO:0006351">
    <property type="term" value="P:DNA-templated transcription"/>
    <property type="evidence" value="ECO:0007669"/>
    <property type="project" value="InterPro"/>
</dbReference>